<dbReference type="FunFam" id="3.90.580.10:FF:000001">
    <property type="entry name" value="DNA primase"/>
    <property type="match status" value="1"/>
</dbReference>
<comment type="function">
    <text evidence="12 13">RNA polymerase that catalyzes the synthesis of short RNA molecules used as primers for DNA polymerase during DNA replication.</text>
</comment>
<keyword evidence="4 12" id="KW-0548">Nucleotidyltransferase</keyword>
<dbReference type="GO" id="GO:0008270">
    <property type="term" value="F:zinc ion binding"/>
    <property type="evidence" value="ECO:0007669"/>
    <property type="project" value="UniProtKB-UniRule"/>
</dbReference>
<evidence type="ECO:0000256" key="1">
    <source>
        <dbReference type="ARBA" id="ARBA00022478"/>
    </source>
</evidence>
<keyword evidence="3 12" id="KW-0808">Transferase</keyword>
<dbReference type="GO" id="GO:0003677">
    <property type="term" value="F:DNA binding"/>
    <property type="evidence" value="ECO:0007669"/>
    <property type="project" value="UniProtKB-KW"/>
</dbReference>
<dbReference type="Pfam" id="PF13155">
    <property type="entry name" value="Toprim_2"/>
    <property type="match status" value="1"/>
</dbReference>
<evidence type="ECO:0000256" key="14">
    <source>
        <dbReference type="PIRSR" id="PIRSR002811-1"/>
    </source>
</evidence>
<evidence type="ECO:0000256" key="9">
    <source>
        <dbReference type="ARBA" id="ARBA00022842"/>
    </source>
</evidence>
<dbReference type="Gene3D" id="3.40.1360.10">
    <property type="match status" value="1"/>
</dbReference>
<keyword evidence="1 12" id="KW-0240">DNA-directed RNA polymerase</keyword>
<evidence type="ECO:0000256" key="4">
    <source>
        <dbReference type="ARBA" id="ARBA00022695"/>
    </source>
</evidence>
<dbReference type="PANTHER" id="PTHR30313">
    <property type="entry name" value="DNA PRIMASE"/>
    <property type="match status" value="1"/>
</dbReference>
<dbReference type="InterPro" id="IPR006295">
    <property type="entry name" value="DNA_primase_DnaG"/>
</dbReference>
<evidence type="ECO:0000313" key="17">
    <source>
        <dbReference type="Proteomes" id="UP000034176"/>
    </source>
</evidence>
<feature type="domain" description="Toprim" evidence="15">
    <location>
        <begin position="252"/>
        <end position="333"/>
    </location>
</feature>
<evidence type="ECO:0000256" key="8">
    <source>
        <dbReference type="ARBA" id="ARBA00022833"/>
    </source>
</evidence>
<organism evidence="16 17">
    <name type="scientific">Candidatus Gottesmanbacteria bacterium GW2011_GWA1_34_13</name>
    <dbReference type="NCBI Taxonomy" id="1618434"/>
    <lineage>
        <taxon>Bacteria</taxon>
        <taxon>Candidatus Gottesmaniibacteriota</taxon>
    </lineage>
</organism>
<keyword evidence="5 12" id="KW-0235">DNA replication</keyword>
<evidence type="ECO:0000313" key="16">
    <source>
        <dbReference type="EMBL" id="KKP58459.1"/>
    </source>
</evidence>
<keyword evidence="9" id="KW-0460">Magnesium</keyword>
<dbReference type="NCBIfam" id="TIGR01391">
    <property type="entry name" value="dnaG"/>
    <property type="match status" value="1"/>
</dbReference>
<dbReference type="PANTHER" id="PTHR30313:SF2">
    <property type="entry name" value="DNA PRIMASE"/>
    <property type="match status" value="1"/>
</dbReference>
<dbReference type="SUPFAM" id="SSF57783">
    <property type="entry name" value="Zinc beta-ribbon"/>
    <property type="match status" value="1"/>
</dbReference>
<evidence type="ECO:0000256" key="10">
    <source>
        <dbReference type="ARBA" id="ARBA00023125"/>
    </source>
</evidence>
<dbReference type="Pfam" id="PF10410">
    <property type="entry name" value="DnaB_bind"/>
    <property type="match status" value="1"/>
</dbReference>
<gene>
    <name evidence="12" type="primary">dnaG</name>
    <name evidence="16" type="ORF">UR52_C0019G0005</name>
</gene>
<dbReference type="FunFam" id="3.90.980.10:FF:000001">
    <property type="entry name" value="DNA primase"/>
    <property type="match status" value="1"/>
</dbReference>
<comment type="catalytic activity">
    <reaction evidence="12">
        <text>ssDNA + n NTP = ssDNA/pppN(pN)n-1 hybrid + (n-1) diphosphate.</text>
        <dbReference type="EC" id="2.7.7.101"/>
    </reaction>
</comment>
<keyword evidence="2 12" id="KW-0639">Primosome</keyword>
<keyword evidence="7 12" id="KW-0863">Zinc-finger</keyword>
<dbReference type="InterPro" id="IPR016136">
    <property type="entry name" value="DNA_helicase_N/primase_C"/>
</dbReference>
<comment type="domain">
    <text evidence="12">Contains an N-terminal zinc-binding domain, a central core domain that contains the primase activity, and a C-terminal DnaB-binding domain.</text>
</comment>
<evidence type="ECO:0000256" key="13">
    <source>
        <dbReference type="PIRNR" id="PIRNR002811"/>
    </source>
</evidence>
<dbReference type="STRING" id="1618434.UR52_C0019G0005"/>
<comment type="cofactor">
    <cofactor evidence="12 13 14">
        <name>Zn(2+)</name>
        <dbReference type="ChEBI" id="CHEBI:29105"/>
    </cofactor>
    <text evidence="12 13 14">Binds 1 zinc ion per monomer.</text>
</comment>
<dbReference type="HAMAP" id="MF_00974">
    <property type="entry name" value="DNA_primase_DnaG"/>
    <property type="match status" value="1"/>
</dbReference>
<dbReference type="GO" id="GO:0003899">
    <property type="term" value="F:DNA-directed RNA polymerase activity"/>
    <property type="evidence" value="ECO:0007669"/>
    <property type="project" value="UniProtKB-UniRule"/>
</dbReference>
<dbReference type="CDD" id="cd03364">
    <property type="entry name" value="TOPRIM_DnaG_primases"/>
    <property type="match status" value="1"/>
</dbReference>
<dbReference type="InterPro" id="IPR030846">
    <property type="entry name" value="DnaG_bac"/>
</dbReference>
<dbReference type="EC" id="2.7.7.101" evidence="12"/>
<evidence type="ECO:0000256" key="2">
    <source>
        <dbReference type="ARBA" id="ARBA00022515"/>
    </source>
</evidence>
<dbReference type="InterPro" id="IPR050219">
    <property type="entry name" value="DnaG_primase"/>
</dbReference>
<evidence type="ECO:0000256" key="7">
    <source>
        <dbReference type="ARBA" id="ARBA00022771"/>
    </source>
</evidence>
<dbReference type="InterPro" id="IPR034151">
    <property type="entry name" value="TOPRIM_DnaG_bac"/>
</dbReference>
<dbReference type="Proteomes" id="UP000034176">
    <property type="component" value="Unassembled WGS sequence"/>
</dbReference>
<dbReference type="PROSITE" id="PS50880">
    <property type="entry name" value="TOPRIM"/>
    <property type="match status" value="1"/>
</dbReference>
<dbReference type="GO" id="GO:0006269">
    <property type="term" value="P:DNA replication, synthesis of primer"/>
    <property type="evidence" value="ECO:0007669"/>
    <property type="project" value="UniProtKB-UniRule"/>
</dbReference>
<dbReference type="PIRSF" id="PIRSF002811">
    <property type="entry name" value="DnaG"/>
    <property type="match status" value="1"/>
</dbReference>
<reference evidence="16 17" key="1">
    <citation type="journal article" date="2015" name="Nature">
        <title>rRNA introns, odd ribosomes, and small enigmatic genomes across a large radiation of phyla.</title>
        <authorList>
            <person name="Brown C.T."/>
            <person name="Hug L.A."/>
            <person name="Thomas B.C."/>
            <person name="Sharon I."/>
            <person name="Castelle C.J."/>
            <person name="Singh A."/>
            <person name="Wilkins M.J."/>
            <person name="Williams K.H."/>
            <person name="Banfield J.F."/>
        </authorList>
    </citation>
    <scope>NUCLEOTIDE SEQUENCE [LARGE SCALE GENOMIC DNA]</scope>
</reference>
<feature type="zinc finger region" description="CHC2-type" evidence="12 14">
    <location>
        <begin position="34"/>
        <end position="58"/>
    </location>
</feature>
<evidence type="ECO:0000256" key="5">
    <source>
        <dbReference type="ARBA" id="ARBA00022705"/>
    </source>
</evidence>
<dbReference type="Gene3D" id="3.90.980.10">
    <property type="entry name" value="DNA primase, catalytic core, N-terminal domain"/>
    <property type="match status" value="1"/>
</dbReference>
<dbReference type="Gene3D" id="3.90.580.10">
    <property type="entry name" value="Zinc finger, CHC2-type domain"/>
    <property type="match status" value="1"/>
</dbReference>
<dbReference type="Gene3D" id="1.10.860.10">
    <property type="entry name" value="DNAb Helicase, Chain A"/>
    <property type="match status" value="1"/>
</dbReference>
<dbReference type="GO" id="GO:0005737">
    <property type="term" value="C:cytoplasm"/>
    <property type="evidence" value="ECO:0007669"/>
    <property type="project" value="TreeGrafter"/>
</dbReference>
<name>A0A0G0ANS8_9BACT</name>
<dbReference type="PATRIC" id="fig|1618434.3.peg.503"/>
<comment type="caution">
    <text evidence="16">The sequence shown here is derived from an EMBL/GenBank/DDBJ whole genome shotgun (WGS) entry which is preliminary data.</text>
</comment>
<dbReference type="Pfam" id="PF08275">
    <property type="entry name" value="DNAG_N"/>
    <property type="match status" value="1"/>
</dbReference>
<dbReference type="SMART" id="SM00400">
    <property type="entry name" value="ZnF_CHCC"/>
    <property type="match status" value="1"/>
</dbReference>
<protein>
    <recommendedName>
        <fullName evidence="12 13">DNA primase</fullName>
        <ecNumber evidence="12">2.7.7.101</ecNumber>
    </recommendedName>
</protein>
<proteinExistence type="inferred from homology"/>
<evidence type="ECO:0000256" key="11">
    <source>
        <dbReference type="ARBA" id="ARBA00023163"/>
    </source>
</evidence>
<dbReference type="SMART" id="SM00493">
    <property type="entry name" value="TOPRIM"/>
    <property type="match status" value="1"/>
</dbReference>
<keyword evidence="8 12" id="KW-0862">Zinc</keyword>
<dbReference type="SUPFAM" id="SSF56731">
    <property type="entry name" value="DNA primase core"/>
    <property type="match status" value="1"/>
</dbReference>
<dbReference type="AlphaFoldDB" id="A0A0G0ANS8"/>
<keyword evidence="11 12" id="KW-0804">Transcription</keyword>
<accession>A0A0G0ANS8</accession>
<dbReference type="InterPro" id="IPR019475">
    <property type="entry name" value="DNA_primase_DnaB-bd"/>
</dbReference>
<keyword evidence="6 12" id="KW-0479">Metal-binding</keyword>
<dbReference type="GO" id="GO:1990077">
    <property type="term" value="C:primosome complex"/>
    <property type="evidence" value="ECO:0007669"/>
    <property type="project" value="UniProtKB-KW"/>
</dbReference>
<comment type="subunit">
    <text evidence="12">Monomer. Interacts with DnaB.</text>
</comment>
<dbReference type="InterPro" id="IPR037068">
    <property type="entry name" value="DNA_primase_core_N_sf"/>
</dbReference>
<sequence>MDELELIKQKINLVDLISENLTLKKAGRNFKALCPFHGEKTPSFVISPERQIWHCFGCSRGGDIFGYLMELDHLEFPEALKILANRAGVKLTRYVGTSQESALKDKLLEIHHLAQEFYHFILTKHKLGDRARNYLKQRGVTDKAIVTFGLGFAPASWDNLGRFLIKKGYKPNDIEIAGLISKGRTGFYDRFRDRIMFPLQNHRSETIAFAGRVLNPDIKEAKYINSPETPIYIKGNTLYGLNITKEAIKKEGSAIIVEGEFDLISSFQAGVANVVAIKGSALTLAQVNLIKRFTDRLILSLDKDLAGDQAARRGIEIADQNGLDIRVVTIPNGKDPDEAAREDAVAWKKAVKKAVPFYEFLINSAFSRFTDNDIYAKKKIAEELLPIFAKISNPVIQGHYLKNLSERLVISEEKLNEGMQKIRITLPIARKIQAENKISKNHEDLLEEHLLSMVLQAKDIAVTLHQVTEKIDPSDFHVMPVKKIFMELIDLCSQNQTININDFSQKLPSEIVPTLDTAYLRDLPVFPDEDEYQKELVKTINATKVSILRQKIKTLSEAITKAHDQSDENTLKDLKIRLHDLVADLKALS</sequence>
<keyword evidence="10 12" id="KW-0238">DNA-binding</keyword>
<dbReference type="GO" id="GO:0000428">
    <property type="term" value="C:DNA-directed RNA polymerase complex"/>
    <property type="evidence" value="ECO:0007669"/>
    <property type="project" value="UniProtKB-KW"/>
</dbReference>
<dbReference type="Pfam" id="PF01807">
    <property type="entry name" value="Zn_ribbon_DnaG"/>
    <property type="match status" value="1"/>
</dbReference>
<dbReference type="InterPro" id="IPR002694">
    <property type="entry name" value="Znf_CHC2"/>
</dbReference>
<dbReference type="InterPro" id="IPR006171">
    <property type="entry name" value="TOPRIM_dom"/>
</dbReference>
<evidence type="ECO:0000256" key="12">
    <source>
        <dbReference type="HAMAP-Rule" id="MF_00974"/>
    </source>
</evidence>
<evidence type="ECO:0000259" key="15">
    <source>
        <dbReference type="PROSITE" id="PS50880"/>
    </source>
</evidence>
<dbReference type="EMBL" id="LBPN01000019">
    <property type="protein sequence ID" value="KKP58459.1"/>
    <property type="molecule type" value="Genomic_DNA"/>
</dbReference>
<dbReference type="InterPro" id="IPR013264">
    <property type="entry name" value="DNAG_N"/>
</dbReference>
<evidence type="ECO:0000256" key="6">
    <source>
        <dbReference type="ARBA" id="ARBA00022723"/>
    </source>
</evidence>
<comment type="similarity">
    <text evidence="12 13">Belongs to the DnaG primase family.</text>
</comment>
<evidence type="ECO:0000256" key="3">
    <source>
        <dbReference type="ARBA" id="ARBA00022679"/>
    </source>
</evidence>
<dbReference type="InterPro" id="IPR036977">
    <property type="entry name" value="DNA_primase_Znf_CHC2"/>
</dbReference>